<proteinExistence type="predicted"/>
<reference evidence="2 3" key="1">
    <citation type="submission" date="2021-05" db="EMBL/GenBank/DDBJ databases">
        <title>Bacteria Genome sequencing.</title>
        <authorList>
            <person name="Takabe Y."/>
            <person name="Nakajima Y."/>
            <person name="Suzuki S."/>
            <person name="Shiozaki T."/>
        </authorList>
    </citation>
    <scope>NUCLEOTIDE SEQUENCE [LARGE SCALE GENOMIC DNA]</scope>
    <source>
        <strain evidence="2 3">AI_62</strain>
    </source>
</reference>
<dbReference type="EMBL" id="BPFH01000002">
    <property type="protein sequence ID" value="GIT94443.1"/>
    <property type="molecule type" value="Genomic_DNA"/>
</dbReference>
<gene>
    <name evidence="2" type="ORF">JANAI62_10660</name>
</gene>
<keyword evidence="1" id="KW-0472">Membrane</keyword>
<evidence type="ECO:0000313" key="2">
    <source>
        <dbReference type="EMBL" id="GIT94443.1"/>
    </source>
</evidence>
<dbReference type="RefSeq" id="WP_220747978.1">
    <property type="nucleotide sequence ID" value="NZ_BPFH01000002.1"/>
</dbReference>
<dbReference type="Proteomes" id="UP000786693">
    <property type="component" value="Unassembled WGS sequence"/>
</dbReference>
<organism evidence="2 3">
    <name type="scientific">Jannaschia pagri</name>
    <dbReference type="NCBI Taxonomy" id="2829797"/>
    <lineage>
        <taxon>Bacteria</taxon>
        <taxon>Pseudomonadati</taxon>
        <taxon>Pseudomonadota</taxon>
        <taxon>Alphaproteobacteria</taxon>
        <taxon>Rhodobacterales</taxon>
        <taxon>Roseobacteraceae</taxon>
        <taxon>Jannaschia</taxon>
    </lineage>
</organism>
<evidence type="ECO:0000256" key="1">
    <source>
        <dbReference type="SAM" id="Phobius"/>
    </source>
</evidence>
<feature type="transmembrane region" description="Helical" evidence="1">
    <location>
        <begin position="15"/>
        <end position="35"/>
    </location>
</feature>
<keyword evidence="3" id="KW-1185">Reference proteome</keyword>
<keyword evidence="1" id="KW-0812">Transmembrane</keyword>
<comment type="caution">
    <text evidence="2">The sequence shown here is derived from an EMBL/GenBank/DDBJ whole genome shotgun (WGS) entry which is preliminary data.</text>
</comment>
<evidence type="ECO:0000313" key="3">
    <source>
        <dbReference type="Proteomes" id="UP000786693"/>
    </source>
</evidence>
<name>A0ABQ4NJ52_9RHOB</name>
<sequence>MLTRGENPLSLSTKAARYGAVGLVFGLAVLAWPVVQGYRMGSDGGPAPEATDGWNEMRLFGWELATGGAQ</sequence>
<protein>
    <submittedName>
        <fullName evidence="2">Uncharacterized protein</fullName>
    </submittedName>
</protein>
<accession>A0ABQ4NJ52</accession>
<keyword evidence="1" id="KW-1133">Transmembrane helix</keyword>